<evidence type="ECO:0000256" key="1">
    <source>
        <dbReference type="SAM" id="MobiDB-lite"/>
    </source>
</evidence>
<gene>
    <name evidence="4" type="ORF">KFK14_04130</name>
</gene>
<reference evidence="4" key="1">
    <citation type="submission" date="2021-04" db="EMBL/GenBank/DDBJ databases">
        <title>Isolation of p-tert-butylphenol degrading bacteria Sphingobium phenoxybenzoativorans Tas13 from active sludge.</title>
        <authorList>
            <person name="Li Y."/>
        </authorList>
    </citation>
    <scope>NUCLEOTIDE SEQUENCE</scope>
    <source>
        <strain evidence="4">Tas13</strain>
    </source>
</reference>
<dbReference type="RefSeq" id="WP_212609969.1">
    <property type="nucleotide sequence ID" value="NZ_CP073910.1"/>
</dbReference>
<protein>
    <submittedName>
        <fullName evidence="4">Amidohydrolase family protein</fullName>
    </submittedName>
</protein>
<evidence type="ECO:0000256" key="2">
    <source>
        <dbReference type="SAM" id="SignalP"/>
    </source>
</evidence>
<organism evidence="4 5">
    <name type="scientific">Sphingobium phenoxybenzoativorans</name>
    <dbReference type="NCBI Taxonomy" id="1592790"/>
    <lineage>
        <taxon>Bacteria</taxon>
        <taxon>Pseudomonadati</taxon>
        <taxon>Pseudomonadota</taxon>
        <taxon>Alphaproteobacteria</taxon>
        <taxon>Sphingomonadales</taxon>
        <taxon>Sphingomonadaceae</taxon>
        <taxon>Sphingobium</taxon>
    </lineage>
</organism>
<proteinExistence type="predicted"/>
<dbReference type="InterPro" id="IPR013108">
    <property type="entry name" value="Amidohydro_3"/>
</dbReference>
<dbReference type="PANTHER" id="PTHR43135">
    <property type="entry name" value="ALPHA-D-RIBOSE 1-METHYLPHOSPHONATE 5-TRIPHOSPHATE DIPHOSPHATASE"/>
    <property type="match status" value="1"/>
</dbReference>
<sequence length="436" mass="44658">MKRTTLCLAATLLASLSAPALAQTIAITGGKLAIGDGGEPVENGTVVIANGKVVAAGAGVAIPAGAQRIDATGKWVTPGLVSGFSRMGLVEVTYVSETNDSTAEKSPFSAAIDVSTAINPLANPIAISRTSGITRAVVVPGGAGSVFAGQGAVIDLGADMAPITKAQAFQFVELGETGAKRAGGSRPAAYLLFRTSLREAQDYARNPAAYDGRSKDSILTRADAEALVPVVQGKVPLMVHAESARDILAALDLRKEFPALKLILAGAAEGWTVAGQIAAAKVPVIAGGIEDLPARFETIAATQSNVGRMEKAGVMVALGMFTGDDGLQVRTATQQAGNMVALQKVPGATGLSWGQALRAISSAPAEAVGLGDRIGSLKPGRAGDVVIWDGDPLELESAPVAVWIDGVAQPMENRQTKLRDRYATPAPGRLPKAYEH</sequence>
<keyword evidence="2" id="KW-0732">Signal</keyword>
<dbReference type="InterPro" id="IPR011059">
    <property type="entry name" value="Metal-dep_hydrolase_composite"/>
</dbReference>
<dbReference type="KEGG" id="spph:KFK14_04130"/>
<feature type="chain" id="PRO_5037078731" evidence="2">
    <location>
        <begin position="23"/>
        <end position="436"/>
    </location>
</feature>
<dbReference type="SUPFAM" id="SSF51338">
    <property type="entry name" value="Composite domain of metallo-dependent hydrolases"/>
    <property type="match status" value="1"/>
</dbReference>
<keyword evidence="5" id="KW-1185">Reference proteome</keyword>
<dbReference type="InterPro" id="IPR032466">
    <property type="entry name" value="Metal_Hydrolase"/>
</dbReference>
<evidence type="ECO:0000313" key="4">
    <source>
        <dbReference type="EMBL" id="QUT06645.1"/>
    </source>
</evidence>
<evidence type="ECO:0000259" key="3">
    <source>
        <dbReference type="Pfam" id="PF07969"/>
    </source>
</evidence>
<dbReference type="SUPFAM" id="SSF51556">
    <property type="entry name" value="Metallo-dependent hydrolases"/>
    <property type="match status" value="1"/>
</dbReference>
<dbReference type="InterPro" id="IPR051781">
    <property type="entry name" value="Metallo-dep_Hydrolase"/>
</dbReference>
<dbReference type="PANTHER" id="PTHR43135:SF3">
    <property type="entry name" value="ALPHA-D-RIBOSE 1-METHYLPHOSPHONATE 5-TRIPHOSPHATE DIPHOSPHATASE"/>
    <property type="match status" value="1"/>
</dbReference>
<dbReference type="AlphaFoldDB" id="A0A975K8A5"/>
<dbReference type="Gene3D" id="2.30.40.10">
    <property type="entry name" value="Urease, subunit C, domain 1"/>
    <property type="match status" value="1"/>
</dbReference>
<feature type="domain" description="Amidohydrolase 3" evidence="3">
    <location>
        <begin position="299"/>
        <end position="407"/>
    </location>
</feature>
<feature type="region of interest" description="Disordered" evidence="1">
    <location>
        <begin position="415"/>
        <end position="436"/>
    </location>
</feature>
<accession>A0A975K8A5</accession>
<name>A0A975K8A5_9SPHN</name>
<dbReference type="EMBL" id="CP073910">
    <property type="protein sequence ID" value="QUT06645.1"/>
    <property type="molecule type" value="Genomic_DNA"/>
</dbReference>
<dbReference type="Pfam" id="PF07969">
    <property type="entry name" value="Amidohydro_3"/>
    <property type="match status" value="1"/>
</dbReference>
<dbReference type="Gene3D" id="3.20.20.140">
    <property type="entry name" value="Metal-dependent hydrolases"/>
    <property type="match status" value="1"/>
</dbReference>
<feature type="signal peptide" evidence="2">
    <location>
        <begin position="1"/>
        <end position="22"/>
    </location>
</feature>
<evidence type="ECO:0000313" key="5">
    <source>
        <dbReference type="Proteomes" id="UP000681425"/>
    </source>
</evidence>
<dbReference type="GO" id="GO:0016810">
    <property type="term" value="F:hydrolase activity, acting on carbon-nitrogen (but not peptide) bonds"/>
    <property type="evidence" value="ECO:0007669"/>
    <property type="project" value="InterPro"/>
</dbReference>
<dbReference type="Proteomes" id="UP000681425">
    <property type="component" value="Chromosome"/>
</dbReference>